<dbReference type="AlphaFoldDB" id="A0A7W6RD28"/>
<sequence length="464" mass="48653">MTPPPAIAAPGDRVARSPSWRRTVTLYGLPGLALAMPTIPVFVFLPTLYAETLGLGLAAVGGVLLLARLVDGVTDPLVGLLSDRWPTRWGRRKPWVALGGLMAAPALLMLFLPPEGAGLGHLMLWTLVLYLGWTLVNVPYTAWGAELSGDYHERARITGWREGLMIVGILVAAAMPALASALGWAEQAGLALVAVAAVALGTPAIVLLLARVPEPAPDRPPPTRLGASPWGQARAVLGNRPFLRLLAAWVLNGLAGGLPAVLFPLYLQHGLQVDAGTRDALILLYFVAAVAAIPGWLALSRAWSKHRAWAAAMALACAAFVWVPLLDPGTAGVAAFAVICLLTGAALGADLALPPAMQADVIDLDALRTGHRREGVFFALWGMGTKGALALAVGLAFPILDAAGLDTEAATQTPLALGMLVTLYALVPVALKLGVIALVWNHPLTRRRQGIIRKRLDRTGAASC</sequence>
<proteinExistence type="inferred from homology"/>
<dbReference type="Proteomes" id="UP000554286">
    <property type="component" value="Unassembled WGS sequence"/>
</dbReference>
<organism evidence="3 4">
    <name type="scientific">Roseospira visakhapatnamensis</name>
    <dbReference type="NCBI Taxonomy" id="390880"/>
    <lineage>
        <taxon>Bacteria</taxon>
        <taxon>Pseudomonadati</taxon>
        <taxon>Pseudomonadota</taxon>
        <taxon>Alphaproteobacteria</taxon>
        <taxon>Rhodospirillales</taxon>
        <taxon>Rhodospirillaceae</taxon>
        <taxon>Roseospira</taxon>
    </lineage>
</organism>
<dbReference type="PANTHER" id="PTHR11328">
    <property type="entry name" value="MAJOR FACILITATOR SUPERFAMILY DOMAIN-CONTAINING PROTEIN"/>
    <property type="match status" value="1"/>
</dbReference>
<feature type="transmembrane region" description="Helical" evidence="2">
    <location>
        <begin position="417"/>
        <end position="440"/>
    </location>
</feature>
<feature type="transmembrane region" description="Helical" evidence="2">
    <location>
        <begin position="190"/>
        <end position="210"/>
    </location>
</feature>
<keyword evidence="2" id="KW-1133">Transmembrane helix</keyword>
<dbReference type="GO" id="GO:0008643">
    <property type="term" value="P:carbohydrate transport"/>
    <property type="evidence" value="ECO:0007669"/>
    <property type="project" value="InterPro"/>
</dbReference>
<feature type="transmembrane region" description="Helical" evidence="2">
    <location>
        <begin position="375"/>
        <end position="397"/>
    </location>
</feature>
<dbReference type="InterPro" id="IPR036259">
    <property type="entry name" value="MFS_trans_sf"/>
</dbReference>
<dbReference type="Pfam" id="PF13347">
    <property type="entry name" value="MFS_2"/>
    <property type="match status" value="1"/>
</dbReference>
<feature type="transmembrane region" description="Helical" evidence="2">
    <location>
        <begin position="55"/>
        <end position="74"/>
    </location>
</feature>
<comment type="caution">
    <text evidence="3">The sequence shown here is derived from an EMBL/GenBank/DDBJ whole genome shotgun (WGS) entry which is preliminary data.</text>
</comment>
<keyword evidence="2" id="KW-0472">Membrane</keyword>
<keyword evidence="4" id="KW-1185">Reference proteome</keyword>
<feature type="transmembrane region" description="Helical" evidence="2">
    <location>
        <begin position="242"/>
        <end position="268"/>
    </location>
</feature>
<dbReference type="RefSeq" id="WP_343058554.1">
    <property type="nucleotide sequence ID" value="NZ_JACIGK010000009.1"/>
</dbReference>
<accession>A0A7W6RD28</accession>
<dbReference type="InterPro" id="IPR039672">
    <property type="entry name" value="MFS_2"/>
</dbReference>
<gene>
    <name evidence="3" type="ORF">GGD89_001456</name>
</gene>
<feature type="transmembrane region" description="Helical" evidence="2">
    <location>
        <begin position="164"/>
        <end position="184"/>
    </location>
</feature>
<evidence type="ECO:0000313" key="4">
    <source>
        <dbReference type="Proteomes" id="UP000554286"/>
    </source>
</evidence>
<comment type="similarity">
    <text evidence="1">Belongs to the sodium:galactoside symporter (TC 2.A.2) family.</text>
</comment>
<dbReference type="PANTHER" id="PTHR11328:SF28">
    <property type="entry name" value="MAJOR FACILITATOR SUPERFAMILY DOMAIN-CONTAINING PROTEIN 12"/>
    <property type="match status" value="1"/>
</dbReference>
<keyword evidence="2" id="KW-0812">Transmembrane</keyword>
<evidence type="ECO:0000256" key="2">
    <source>
        <dbReference type="SAM" id="Phobius"/>
    </source>
</evidence>
<dbReference type="GO" id="GO:0015293">
    <property type="term" value="F:symporter activity"/>
    <property type="evidence" value="ECO:0007669"/>
    <property type="project" value="InterPro"/>
</dbReference>
<feature type="transmembrane region" description="Helical" evidence="2">
    <location>
        <begin position="331"/>
        <end position="354"/>
    </location>
</feature>
<evidence type="ECO:0000256" key="1">
    <source>
        <dbReference type="ARBA" id="ARBA00009617"/>
    </source>
</evidence>
<dbReference type="SUPFAM" id="SSF103473">
    <property type="entry name" value="MFS general substrate transporter"/>
    <property type="match status" value="1"/>
</dbReference>
<dbReference type="Gene3D" id="1.20.1250.20">
    <property type="entry name" value="MFS general substrate transporter like domains"/>
    <property type="match status" value="1"/>
</dbReference>
<reference evidence="3 4" key="1">
    <citation type="submission" date="2020-08" db="EMBL/GenBank/DDBJ databases">
        <title>Genome sequencing of Purple Non-Sulfur Bacteria from various extreme environments.</title>
        <authorList>
            <person name="Mayer M."/>
        </authorList>
    </citation>
    <scope>NUCLEOTIDE SEQUENCE [LARGE SCALE GENOMIC DNA]</scope>
    <source>
        <strain evidence="3 4">JA131</strain>
    </source>
</reference>
<feature type="transmembrane region" description="Helical" evidence="2">
    <location>
        <begin position="280"/>
        <end position="299"/>
    </location>
</feature>
<feature type="transmembrane region" description="Helical" evidence="2">
    <location>
        <begin position="124"/>
        <end position="143"/>
    </location>
</feature>
<dbReference type="GO" id="GO:0005886">
    <property type="term" value="C:plasma membrane"/>
    <property type="evidence" value="ECO:0007669"/>
    <property type="project" value="TreeGrafter"/>
</dbReference>
<evidence type="ECO:0000313" key="3">
    <source>
        <dbReference type="EMBL" id="MBB4265831.1"/>
    </source>
</evidence>
<dbReference type="EMBL" id="JACIGK010000009">
    <property type="protein sequence ID" value="MBB4265831.1"/>
    <property type="molecule type" value="Genomic_DNA"/>
</dbReference>
<feature type="transmembrane region" description="Helical" evidence="2">
    <location>
        <begin position="308"/>
        <end position="325"/>
    </location>
</feature>
<feature type="transmembrane region" description="Helical" evidence="2">
    <location>
        <begin position="26"/>
        <end position="49"/>
    </location>
</feature>
<feature type="transmembrane region" description="Helical" evidence="2">
    <location>
        <begin position="95"/>
        <end position="112"/>
    </location>
</feature>
<protein>
    <submittedName>
        <fullName evidence="3">Na+/melibiose symporter-like transporter</fullName>
    </submittedName>
</protein>
<name>A0A7W6RD28_9PROT</name>